<dbReference type="NCBIfam" id="TIGR01145">
    <property type="entry name" value="ATP_synt_delta"/>
    <property type="match status" value="1"/>
</dbReference>
<evidence type="ECO:0000313" key="10">
    <source>
        <dbReference type="Proteomes" id="UP000296201"/>
    </source>
</evidence>
<dbReference type="GO" id="GO:0046933">
    <property type="term" value="F:proton-transporting ATP synthase activity, rotational mechanism"/>
    <property type="evidence" value="ECO:0007669"/>
    <property type="project" value="UniProtKB-UniRule"/>
</dbReference>
<evidence type="ECO:0000256" key="1">
    <source>
        <dbReference type="ARBA" id="ARBA00004370"/>
    </source>
</evidence>
<dbReference type="SUPFAM" id="SSF47928">
    <property type="entry name" value="N-terminal domain of the delta subunit of the F1F0-ATP synthase"/>
    <property type="match status" value="1"/>
</dbReference>
<evidence type="ECO:0000256" key="5">
    <source>
        <dbReference type="ARBA" id="ARBA00023136"/>
    </source>
</evidence>
<protein>
    <recommendedName>
        <fullName evidence="8">ATP synthase subunit delta</fullName>
    </recommendedName>
    <alternativeName>
        <fullName evidence="8">ATP synthase F(1) sector subunit delta</fullName>
    </alternativeName>
    <alternativeName>
        <fullName evidence="8">F-type ATPase subunit delta</fullName>
        <shortName evidence="8">F-ATPase subunit delta</shortName>
    </alternativeName>
</protein>
<dbReference type="PANTHER" id="PTHR11910">
    <property type="entry name" value="ATP SYNTHASE DELTA CHAIN"/>
    <property type="match status" value="1"/>
</dbReference>
<keyword evidence="2 8" id="KW-0813">Transport</keyword>
<comment type="subcellular location">
    <subcellularLocation>
        <location evidence="8">Cell membrane</location>
        <topology evidence="8">Peripheral membrane protein</topology>
    </subcellularLocation>
    <subcellularLocation>
        <location evidence="1">Membrane</location>
    </subcellularLocation>
</comment>
<keyword evidence="3 8" id="KW-0375">Hydrogen ion transport</keyword>
<dbReference type="PRINTS" id="PR00125">
    <property type="entry name" value="ATPASEDELTA"/>
</dbReference>
<organism evidence="9 10">
    <name type="scientific">Hydrogenovibrio crunogenus</name>
    <dbReference type="NCBI Taxonomy" id="39765"/>
    <lineage>
        <taxon>Bacteria</taxon>
        <taxon>Pseudomonadati</taxon>
        <taxon>Pseudomonadota</taxon>
        <taxon>Gammaproteobacteria</taxon>
        <taxon>Thiotrichales</taxon>
        <taxon>Piscirickettsiaceae</taxon>
        <taxon>Hydrogenovibrio</taxon>
    </lineage>
</organism>
<sequence length="178" mass="19306">MAELITIARPYAEAAFEVAKEEGKLAEWSEQLANLSAIASDESMTAYMVNPSVTSEDVLKLLVDVMDSNLNSEVKNLLTVMAENKRLDALSEVAEVFEELKAAEDKRVRATVISARKATVEQKKKLSAALNAKFDAEVEITYEEDASLISGIKIKVGDWVVDGSALSQLNKLGAAIAQ</sequence>
<comment type="function">
    <text evidence="8">This protein is part of the stalk that links CF(0) to CF(1). It either transmits conformational changes from CF(0) to CF(1) or is implicated in proton conduction.</text>
</comment>
<dbReference type="HAMAP" id="MF_01416">
    <property type="entry name" value="ATP_synth_delta_bact"/>
    <property type="match status" value="1"/>
</dbReference>
<evidence type="ECO:0000256" key="2">
    <source>
        <dbReference type="ARBA" id="ARBA00022448"/>
    </source>
</evidence>
<evidence type="ECO:0000256" key="6">
    <source>
        <dbReference type="ARBA" id="ARBA00023196"/>
    </source>
</evidence>
<dbReference type="GO" id="GO:0045259">
    <property type="term" value="C:proton-transporting ATP synthase complex"/>
    <property type="evidence" value="ECO:0007669"/>
    <property type="project" value="UniProtKB-KW"/>
</dbReference>
<dbReference type="GO" id="GO:0005886">
    <property type="term" value="C:plasma membrane"/>
    <property type="evidence" value="ECO:0007669"/>
    <property type="project" value="UniProtKB-SubCell"/>
</dbReference>
<comment type="function">
    <text evidence="8">F(1)F(0) ATP synthase produces ATP from ADP in the presence of a proton or sodium gradient. F-type ATPases consist of two structural domains, F(1) containing the extramembraneous catalytic core and F(0) containing the membrane proton channel, linked together by a central stalk and a peripheral stalk. During catalysis, ATP synthesis in the catalytic domain of F(1) is coupled via a rotary mechanism of the central stalk subunits to proton translocation.</text>
</comment>
<accession>A0A4P7P294</accession>
<keyword evidence="7 8" id="KW-0066">ATP synthesis</keyword>
<dbReference type="Gene3D" id="1.10.520.20">
    <property type="entry name" value="N-terminal domain of the delta subunit of the F1F0-ATP synthase"/>
    <property type="match status" value="1"/>
</dbReference>
<keyword evidence="6 8" id="KW-0139">CF(1)</keyword>
<dbReference type="InterPro" id="IPR000711">
    <property type="entry name" value="ATPase_OSCP/dsu"/>
</dbReference>
<reference evidence="9 10" key="1">
    <citation type="submission" date="2018-08" db="EMBL/GenBank/DDBJ databases">
        <title>Horizontal acquisition of hydrogen conversion ability and other habitat adaptations in Hydrogenovibrio crunogenus strains.</title>
        <authorList>
            <person name="Gonnella G."/>
            <person name="Adam N."/>
            <person name="Perner M."/>
        </authorList>
    </citation>
    <scope>NUCLEOTIDE SEQUENCE [LARGE SCALE GENOMIC DNA]</scope>
    <source>
        <strain evidence="9 10">SP-41</strain>
    </source>
</reference>
<name>A0A4P7P294_9GAMM</name>
<dbReference type="NCBIfam" id="NF004402">
    <property type="entry name" value="PRK05758.2-2"/>
    <property type="match status" value="1"/>
</dbReference>
<evidence type="ECO:0000256" key="7">
    <source>
        <dbReference type="ARBA" id="ARBA00023310"/>
    </source>
</evidence>
<keyword evidence="4 8" id="KW-0406">Ion transport</keyword>
<keyword evidence="8" id="KW-1003">Cell membrane</keyword>
<dbReference type="Proteomes" id="UP000296201">
    <property type="component" value="Chromosome"/>
</dbReference>
<keyword evidence="5 8" id="KW-0472">Membrane</keyword>
<dbReference type="Pfam" id="PF00213">
    <property type="entry name" value="OSCP"/>
    <property type="match status" value="1"/>
</dbReference>
<dbReference type="OrthoDB" id="9816221at2"/>
<evidence type="ECO:0000256" key="8">
    <source>
        <dbReference type="HAMAP-Rule" id="MF_01416"/>
    </source>
</evidence>
<evidence type="ECO:0000256" key="4">
    <source>
        <dbReference type="ARBA" id="ARBA00023065"/>
    </source>
</evidence>
<gene>
    <name evidence="8 9" type="primary">atpH</name>
    <name evidence="9" type="ORF">GHNINEIG_02315</name>
</gene>
<proteinExistence type="inferred from homology"/>
<dbReference type="AlphaFoldDB" id="A0A4P7P294"/>
<keyword evidence="10" id="KW-1185">Reference proteome</keyword>
<evidence type="ECO:0000313" key="9">
    <source>
        <dbReference type="EMBL" id="QBZ84238.1"/>
    </source>
</evidence>
<evidence type="ECO:0000256" key="3">
    <source>
        <dbReference type="ARBA" id="ARBA00022781"/>
    </source>
</evidence>
<comment type="similarity">
    <text evidence="8">Belongs to the ATPase delta chain family.</text>
</comment>
<dbReference type="InterPro" id="IPR026015">
    <property type="entry name" value="ATP_synth_OSCP/delta_N_sf"/>
</dbReference>
<dbReference type="EMBL" id="CP032096">
    <property type="protein sequence ID" value="QBZ84238.1"/>
    <property type="molecule type" value="Genomic_DNA"/>
</dbReference>
<dbReference type="RefSeq" id="WP_135796763.1">
    <property type="nucleotide sequence ID" value="NZ_CP032096.1"/>
</dbReference>